<keyword evidence="2" id="KW-0560">Oxidoreductase</keyword>
<protein>
    <recommendedName>
        <fullName evidence="3">Putative nitroreductase TM1586 domain-containing protein</fullName>
    </recommendedName>
</protein>
<dbReference type="SUPFAM" id="SSF55469">
    <property type="entry name" value="FMN-dependent nitroreductase-like"/>
    <property type="match status" value="1"/>
</dbReference>
<accession>M2PZP7</accession>
<dbReference type="Gene3D" id="3.40.109.30">
    <property type="entry name" value="putative nitroreductase (tm1586), domain 2"/>
    <property type="match status" value="1"/>
</dbReference>
<evidence type="ECO:0000256" key="1">
    <source>
        <dbReference type="ARBA" id="ARBA00007118"/>
    </source>
</evidence>
<gene>
    <name evidence="4" type="ORF">HMPREF9943_01573</name>
</gene>
<dbReference type="PANTHER" id="PTHR43673">
    <property type="entry name" value="NAD(P)H NITROREDUCTASE YDGI-RELATED"/>
    <property type="match status" value="1"/>
</dbReference>
<dbReference type="OrthoDB" id="9814075at2"/>
<proteinExistence type="inferred from homology"/>
<dbReference type="BioCyc" id="ECAT999415-HMP:GTTI-1628-MONOMER"/>
<evidence type="ECO:0000313" key="4">
    <source>
        <dbReference type="EMBL" id="EMD16170.1"/>
    </source>
</evidence>
<evidence type="ECO:0000256" key="2">
    <source>
        <dbReference type="ARBA" id="ARBA00023002"/>
    </source>
</evidence>
<dbReference type="CDD" id="cd02062">
    <property type="entry name" value="Nitro_FMN_reductase"/>
    <property type="match status" value="1"/>
</dbReference>
<dbReference type="RefSeq" id="WP_004803806.1">
    <property type="nucleotide sequence ID" value="NZ_AUGJ01000011.1"/>
</dbReference>
<keyword evidence="5" id="KW-1185">Reference proteome</keyword>
<dbReference type="EMBL" id="AGEJ01000024">
    <property type="protein sequence ID" value="EMD16170.1"/>
    <property type="molecule type" value="Genomic_DNA"/>
</dbReference>
<feature type="domain" description="Putative nitroreductase TM1586" evidence="3">
    <location>
        <begin position="2"/>
        <end position="211"/>
    </location>
</feature>
<reference evidence="4 5" key="1">
    <citation type="submission" date="2013-02" db="EMBL/GenBank/DDBJ databases">
        <title>The Genome Sequence of Lactobacillus catenaformis F0143.</title>
        <authorList>
            <consortium name="The Broad Institute Genome Sequencing Platform"/>
            <person name="Earl A."/>
            <person name="Ward D."/>
            <person name="Feldgarden M."/>
            <person name="Gevers D."/>
            <person name="Izard J."/>
            <person name="Blanton J.M."/>
            <person name="Mathney J."/>
            <person name="Dewhirst F.E."/>
            <person name="Young S.K."/>
            <person name="Zeng Q."/>
            <person name="Gargeya S."/>
            <person name="Fitzgerald M."/>
            <person name="Haas B."/>
            <person name="Abouelleil A."/>
            <person name="Alvarado L."/>
            <person name="Arachchi H.M."/>
            <person name="Berlin A."/>
            <person name="Chapman S.B."/>
            <person name="Gearin G."/>
            <person name="Goldberg J."/>
            <person name="Griggs A."/>
            <person name="Gujja S."/>
            <person name="Hansen M."/>
            <person name="Heiman D."/>
            <person name="Howarth C."/>
            <person name="Larimer J."/>
            <person name="Lui A."/>
            <person name="MacDonald P.J.P."/>
            <person name="McCowen C."/>
            <person name="Montmayeur A."/>
            <person name="Murphy C."/>
            <person name="Neiman D."/>
            <person name="Pearson M."/>
            <person name="Priest M."/>
            <person name="Roberts A."/>
            <person name="Saif S."/>
            <person name="Shea T."/>
            <person name="Sisk P."/>
            <person name="Stolte C."/>
            <person name="Sykes S."/>
            <person name="Wortman J."/>
            <person name="Nusbaum C."/>
            <person name="Birren B."/>
        </authorList>
    </citation>
    <scope>NUCLEOTIDE SEQUENCE [LARGE SCALE GENOMIC DNA]</scope>
    <source>
        <strain evidence="4 5">OT 569</strain>
    </source>
</reference>
<dbReference type="PANTHER" id="PTHR43673:SF10">
    <property type="entry name" value="NADH DEHYDROGENASE_NAD(P)H NITROREDUCTASE XCC3605-RELATED"/>
    <property type="match status" value="1"/>
</dbReference>
<comment type="caution">
    <text evidence="4">The sequence shown here is derived from an EMBL/GenBank/DDBJ whole genome shotgun (WGS) entry which is preliminary data.</text>
</comment>
<organism evidence="4 5">
    <name type="scientific">Eggerthia catenaformis OT 569 = DSM 20559</name>
    <dbReference type="NCBI Taxonomy" id="999415"/>
    <lineage>
        <taxon>Bacteria</taxon>
        <taxon>Bacillati</taxon>
        <taxon>Bacillota</taxon>
        <taxon>Erysipelotrichia</taxon>
        <taxon>Erysipelotrichales</taxon>
        <taxon>Coprobacillaceae</taxon>
        <taxon>Eggerthia</taxon>
    </lineage>
</organism>
<sequence length="216" mass="24718">MDILEIMRQRHSVRRYSERIIEEEKRAVLDTLAQKINKESGMHIQIIYDEPKCFRSMRAHYGKFSGCCNYISIIGVKEKNLQEKAGYYGQQIVLKAQELGLNTCWCAMTHGKSTAVISKGEKEVILIALGYGLNQGYPHKNKALQEVSNLTDHDLEWYQRGMEAVMLAPTAMNQQKFYFTFSNNRVIAKARGGFYSRIDLGIVKYHFEAASGHRVG</sequence>
<comment type="similarity">
    <text evidence="1">Belongs to the nitroreductase family.</text>
</comment>
<dbReference type="eggNOG" id="COG0778">
    <property type="taxonomic scope" value="Bacteria"/>
</dbReference>
<dbReference type="Proteomes" id="UP000011758">
    <property type="component" value="Unassembled WGS sequence"/>
</dbReference>
<name>M2PZP7_9FIRM</name>
<dbReference type="STRING" id="999415.HMPREF9943_01573"/>
<dbReference type="GO" id="GO:0016491">
    <property type="term" value="F:oxidoreductase activity"/>
    <property type="evidence" value="ECO:0007669"/>
    <property type="project" value="UniProtKB-KW"/>
</dbReference>
<dbReference type="PATRIC" id="fig|999415.3.peg.1601"/>
<dbReference type="AlphaFoldDB" id="M2PZP7"/>
<dbReference type="InterPro" id="IPR029478">
    <property type="entry name" value="TM1586_NiRdase"/>
</dbReference>
<evidence type="ECO:0000259" key="3">
    <source>
        <dbReference type="Pfam" id="PF14512"/>
    </source>
</evidence>
<dbReference type="InterPro" id="IPR000415">
    <property type="entry name" value="Nitroreductase-like"/>
</dbReference>
<evidence type="ECO:0000313" key="5">
    <source>
        <dbReference type="Proteomes" id="UP000011758"/>
    </source>
</evidence>
<dbReference type="Gene3D" id="3.40.109.10">
    <property type="entry name" value="NADH Oxidase"/>
    <property type="match status" value="1"/>
</dbReference>
<dbReference type="Pfam" id="PF14512">
    <property type="entry name" value="TM1586_NiRdase"/>
    <property type="match status" value="1"/>
</dbReference>